<keyword evidence="3" id="KW-1185">Reference proteome</keyword>
<evidence type="ECO:0000313" key="2">
    <source>
        <dbReference type="EMBL" id="SLJ90120.1"/>
    </source>
</evidence>
<evidence type="ECO:0000313" key="3">
    <source>
        <dbReference type="Proteomes" id="UP000190989"/>
    </source>
</evidence>
<dbReference type="Pfam" id="PF00534">
    <property type="entry name" value="Glycos_transf_1"/>
    <property type="match status" value="1"/>
</dbReference>
<dbReference type="AlphaFoldDB" id="A0A1U6H386"/>
<dbReference type="EMBL" id="FVZE01000001">
    <property type="protein sequence ID" value="SLJ90120.1"/>
    <property type="molecule type" value="Genomic_DNA"/>
</dbReference>
<protein>
    <submittedName>
        <fullName evidence="2">Glycosyltransferase involved in cell wall bisynthesis</fullName>
    </submittedName>
</protein>
<dbReference type="Proteomes" id="UP000190989">
    <property type="component" value="Unassembled WGS sequence"/>
</dbReference>
<dbReference type="STRING" id="428990.SAMN06295987_1011141"/>
<gene>
    <name evidence="2" type="ORF">SAMN06295987_1011141</name>
</gene>
<dbReference type="CDD" id="cd03801">
    <property type="entry name" value="GT4_PimA-like"/>
    <property type="match status" value="1"/>
</dbReference>
<dbReference type="RefSeq" id="WP_079729700.1">
    <property type="nucleotide sequence ID" value="NZ_FVZE01000001.1"/>
</dbReference>
<dbReference type="Gene3D" id="3.40.50.2000">
    <property type="entry name" value="Glycogen Phosphorylase B"/>
    <property type="match status" value="2"/>
</dbReference>
<dbReference type="PANTHER" id="PTHR12526:SF635">
    <property type="entry name" value="GLYCOSYL TRANSFERASE GROUP 1"/>
    <property type="match status" value="1"/>
</dbReference>
<accession>A0A1U6H386</accession>
<dbReference type="GO" id="GO:0016757">
    <property type="term" value="F:glycosyltransferase activity"/>
    <property type="evidence" value="ECO:0007669"/>
    <property type="project" value="InterPro"/>
</dbReference>
<organism evidence="2 3">
    <name type="scientific">Novosphingobium mathurense</name>
    <dbReference type="NCBI Taxonomy" id="428990"/>
    <lineage>
        <taxon>Bacteria</taxon>
        <taxon>Pseudomonadati</taxon>
        <taxon>Pseudomonadota</taxon>
        <taxon>Alphaproteobacteria</taxon>
        <taxon>Sphingomonadales</taxon>
        <taxon>Sphingomonadaceae</taxon>
        <taxon>Novosphingobium</taxon>
    </lineage>
</organism>
<sequence>MKIQIYCRSFAPAVGGMEKLMEVLAMQFHREGHDIAVVTETEGSADLPYPVHRRPGFARYLSLCRDSDIILTAPLSMRRILPQALSRRPIVAAPPDPFVWTNRKERIAAAIKWWASARVDNIVPSRYMATRFARATVIMNPYDEETFHLPPPGSPREGILFVGRLDARKGVSLLVEAFAKIAARQPQAHLTIVGDGGERDAIAVQITGRGLVDRVTLAGTLRGHALVSEMQRHAIMVVPSITEEPFGIVALEGLACGCRMVIARSGGLPEAVGPFALTFARGDADDLAARLIEALGERDPPSPESVSRHLQQFRPAVIARQYLEVLRSAAA</sequence>
<dbReference type="PANTHER" id="PTHR12526">
    <property type="entry name" value="GLYCOSYLTRANSFERASE"/>
    <property type="match status" value="1"/>
</dbReference>
<reference evidence="3" key="1">
    <citation type="submission" date="2017-02" db="EMBL/GenBank/DDBJ databases">
        <authorList>
            <person name="Varghese N."/>
            <person name="Submissions S."/>
        </authorList>
    </citation>
    <scope>NUCLEOTIDE SEQUENCE [LARGE SCALE GENOMIC DNA]</scope>
    <source>
        <strain evidence="3">SM117</strain>
    </source>
</reference>
<dbReference type="SUPFAM" id="SSF53756">
    <property type="entry name" value="UDP-Glycosyltransferase/glycogen phosphorylase"/>
    <property type="match status" value="1"/>
</dbReference>
<feature type="domain" description="Glycosyl transferase family 1" evidence="1">
    <location>
        <begin position="158"/>
        <end position="298"/>
    </location>
</feature>
<proteinExistence type="predicted"/>
<name>A0A1U6H386_9SPHN</name>
<evidence type="ECO:0000259" key="1">
    <source>
        <dbReference type="Pfam" id="PF00534"/>
    </source>
</evidence>
<keyword evidence="2" id="KW-0808">Transferase</keyword>
<dbReference type="InterPro" id="IPR001296">
    <property type="entry name" value="Glyco_trans_1"/>
</dbReference>